<dbReference type="AlphaFoldDB" id="A0A0S2SKK0"/>
<organism evidence="1 2">
    <name type="scientific">Aeromonas schubertii</name>
    <dbReference type="NCBI Taxonomy" id="652"/>
    <lineage>
        <taxon>Bacteria</taxon>
        <taxon>Pseudomonadati</taxon>
        <taxon>Pseudomonadota</taxon>
        <taxon>Gammaproteobacteria</taxon>
        <taxon>Aeromonadales</taxon>
        <taxon>Aeromonadaceae</taxon>
        <taxon>Aeromonas</taxon>
    </lineage>
</organism>
<evidence type="ECO:0008006" key="3">
    <source>
        <dbReference type="Google" id="ProtNLM"/>
    </source>
</evidence>
<dbReference type="Proteomes" id="UP000058114">
    <property type="component" value="Chromosome"/>
</dbReference>
<sequence>MHHAIEFLTGHAAALSFGKRLRLPQGRLLQVRHGMGLLRLGNREQLLCDGECFWLPADCLAAFTPLRGCQWREARFSVRQPQPSLSGWLHPSPLLEALLDDLTQWQEEREWQGPYGDRLRVLSDLLLRHPLHPAPTPTTLQQEWQGLNQGLIPAEVSEDLAALVAQYRLIRADRQLKGGQAIAPVLAALGYPDELSWQQELACWLQE</sequence>
<evidence type="ECO:0000313" key="1">
    <source>
        <dbReference type="EMBL" id="ALP42166.1"/>
    </source>
</evidence>
<evidence type="ECO:0000313" key="2">
    <source>
        <dbReference type="Proteomes" id="UP000058114"/>
    </source>
</evidence>
<protein>
    <recommendedName>
        <fullName evidence="3">AraC family transcriptional regulator</fullName>
    </recommendedName>
</protein>
<reference evidence="1 2" key="2">
    <citation type="journal article" date="2016" name="Genome Announc.">
        <title>Complete Genome Sequence of the Highly Virulent Aeromonas schubertii Strain WL1483, Isolated from Diseased Snakehead Fish (Channa argus) in China.</title>
        <authorList>
            <person name="Liu L."/>
            <person name="Li N."/>
            <person name="Zhang D."/>
            <person name="Fu X."/>
            <person name="Shi C."/>
            <person name="Lin Q."/>
            <person name="Hao G."/>
        </authorList>
    </citation>
    <scope>NUCLEOTIDE SEQUENCE [LARGE SCALE GENOMIC DNA]</scope>
    <source>
        <strain evidence="1 2">WL1483</strain>
    </source>
</reference>
<proteinExistence type="predicted"/>
<gene>
    <name evidence="1" type="ORF">WL1483_2747</name>
</gene>
<accession>A0A0S2SKK0</accession>
<reference evidence="2" key="1">
    <citation type="submission" date="2015-10" db="EMBL/GenBank/DDBJ databases">
        <title>Complete Genome Sequence of Aeromonas schubertii strain WL1483.</title>
        <authorList>
            <person name="Liu L."/>
        </authorList>
    </citation>
    <scope>NUCLEOTIDE SEQUENCE [LARGE SCALE GENOMIC DNA]</scope>
    <source>
        <strain evidence="2">WL1483</strain>
    </source>
</reference>
<dbReference type="PATRIC" id="fig|652.5.peg.900"/>
<name>A0A0S2SKK0_9GAMM</name>
<dbReference type="KEGG" id="asr:WL1483_2747"/>
<dbReference type="RefSeq" id="WP_060584366.1">
    <property type="nucleotide sequence ID" value="NZ_CP013067.1"/>
</dbReference>
<dbReference type="EMBL" id="CP013067">
    <property type="protein sequence ID" value="ALP42166.1"/>
    <property type="molecule type" value="Genomic_DNA"/>
</dbReference>